<feature type="transmembrane region" description="Helical" evidence="10">
    <location>
        <begin position="101"/>
        <end position="122"/>
    </location>
</feature>
<dbReference type="InterPro" id="IPR004705">
    <property type="entry name" value="Cation/H_exchanger_CPA1_bac"/>
</dbReference>
<feature type="transmembrane region" description="Helical" evidence="10">
    <location>
        <begin position="359"/>
        <end position="383"/>
    </location>
</feature>
<dbReference type="GO" id="GO:0015385">
    <property type="term" value="F:sodium:proton antiporter activity"/>
    <property type="evidence" value="ECO:0007669"/>
    <property type="project" value="InterPro"/>
</dbReference>
<comment type="function">
    <text evidence="10">Na(+)/H(+) antiporter that extrudes sodium in exchange for external protons.</text>
</comment>
<feature type="transmembrane region" description="Helical" evidence="10">
    <location>
        <begin position="196"/>
        <end position="216"/>
    </location>
</feature>
<dbReference type="Proteomes" id="UP000199615">
    <property type="component" value="Unassembled WGS sequence"/>
</dbReference>
<dbReference type="PANTHER" id="PTHR10110:SF86">
    <property type="entry name" value="SODIUM_HYDROGEN EXCHANGER 7"/>
    <property type="match status" value="1"/>
</dbReference>
<feature type="transmembrane region" description="Helical" evidence="10">
    <location>
        <begin position="70"/>
        <end position="89"/>
    </location>
</feature>
<proteinExistence type="inferred from homology"/>
<feature type="transmembrane region" description="Helical" evidence="10">
    <location>
        <begin position="316"/>
        <end position="339"/>
    </location>
</feature>
<organism evidence="12 13">
    <name type="scientific">Rhodopseudomonas pseudopalustris</name>
    <dbReference type="NCBI Taxonomy" id="1513892"/>
    <lineage>
        <taxon>Bacteria</taxon>
        <taxon>Pseudomonadati</taxon>
        <taxon>Pseudomonadota</taxon>
        <taxon>Alphaproteobacteria</taxon>
        <taxon>Hyphomicrobiales</taxon>
        <taxon>Nitrobacteraceae</taxon>
        <taxon>Rhodopseudomonas</taxon>
    </lineage>
</organism>
<dbReference type="OrthoDB" id="9809206at2"/>
<evidence type="ECO:0000256" key="6">
    <source>
        <dbReference type="ARBA" id="ARBA00023053"/>
    </source>
</evidence>
<keyword evidence="8 10" id="KW-0472">Membrane</keyword>
<evidence type="ECO:0000256" key="3">
    <source>
        <dbReference type="ARBA" id="ARBA00022475"/>
    </source>
</evidence>
<dbReference type="AlphaFoldDB" id="A0A1H8MTR0"/>
<dbReference type="NCBIfam" id="TIGR00831">
    <property type="entry name" value="a_cpa1"/>
    <property type="match status" value="1"/>
</dbReference>
<evidence type="ECO:0000256" key="2">
    <source>
        <dbReference type="ARBA" id="ARBA00022448"/>
    </source>
</evidence>
<keyword evidence="10" id="KW-0997">Cell inner membrane</keyword>
<reference evidence="13" key="1">
    <citation type="submission" date="2016-10" db="EMBL/GenBank/DDBJ databases">
        <authorList>
            <person name="Varghese N."/>
            <person name="Submissions S."/>
        </authorList>
    </citation>
    <scope>NUCLEOTIDE SEQUENCE [LARGE SCALE GENOMIC DNA]</scope>
    <source>
        <strain evidence="13">DSM 123</strain>
    </source>
</reference>
<keyword evidence="9 10" id="KW-0739">Sodium transport</keyword>
<accession>A0A1H8MTR0</accession>
<dbReference type="Pfam" id="PF00999">
    <property type="entry name" value="Na_H_Exchanger"/>
    <property type="match status" value="1"/>
</dbReference>
<feature type="transmembrane region" description="Helical" evidence="10">
    <location>
        <begin position="283"/>
        <end position="304"/>
    </location>
</feature>
<feature type="transmembrane region" description="Helical" evidence="10">
    <location>
        <begin position="44"/>
        <end position="64"/>
    </location>
</feature>
<protein>
    <submittedName>
        <fullName evidence="12">Sodium/proton antiporter, CPA1 family</fullName>
    </submittedName>
</protein>
<keyword evidence="7 10" id="KW-0406">Ion transport</keyword>
<keyword evidence="10" id="KW-0050">Antiport</keyword>
<feature type="transmembrane region" description="Helical" evidence="10">
    <location>
        <begin position="20"/>
        <end position="37"/>
    </location>
</feature>
<evidence type="ECO:0000259" key="11">
    <source>
        <dbReference type="Pfam" id="PF00999"/>
    </source>
</evidence>
<feature type="transmembrane region" description="Helical" evidence="10">
    <location>
        <begin position="395"/>
        <end position="422"/>
    </location>
</feature>
<keyword evidence="13" id="KW-1185">Reference proteome</keyword>
<evidence type="ECO:0000256" key="1">
    <source>
        <dbReference type="ARBA" id="ARBA00004651"/>
    </source>
</evidence>
<dbReference type="GO" id="GO:0005886">
    <property type="term" value="C:plasma membrane"/>
    <property type="evidence" value="ECO:0007669"/>
    <property type="project" value="UniProtKB-SubCell"/>
</dbReference>
<dbReference type="InterPro" id="IPR006153">
    <property type="entry name" value="Cation/H_exchanger_TM"/>
</dbReference>
<dbReference type="EMBL" id="FODT01000001">
    <property type="protein sequence ID" value="SEO20556.1"/>
    <property type="molecule type" value="Genomic_DNA"/>
</dbReference>
<evidence type="ECO:0000256" key="7">
    <source>
        <dbReference type="ARBA" id="ARBA00023065"/>
    </source>
</evidence>
<dbReference type="GO" id="GO:0051453">
    <property type="term" value="P:regulation of intracellular pH"/>
    <property type="evidence" value="ECO:0007669"/>
    <property type="project" value="TreeGrafter"/>
</dbReference>
<feature type="transmembrane region" description="Helical" evidence="10">
    <location>
        <begin position="128"/>
        <end position="149"/>
    </location>
</feature>
<name>A0A1H8MTR0_9BRAD</name>
<comment type="subcellular location">
    <subcellularLocation>
        <location evidence="10">Cell inner membrane</location>
        <topology evidence="10">Multi-pass membrane protein</topology>
    </subcellularLocation>
    <subcellularLocation>
        <location evidence="1">Cell membrane</location>
        <topology evidence="1">Multi-pass membrane protein</topology>
    </subcellularLocation>
</comment>
<evidence type="ECO:0000256" key="5">
    <source>
        <dbReference type="ARBA" id="ARBA00022989"/>
    </source>
</evidence>
<dbReference type="GO" id="GO:0098719">
    <property type="term" value="P:sodium ion import across plasma membrane"/>
    <property type="evidence" value="ECO:0007669"/>
    <property type="project" value="TreeGrafter"/>
</dbReference>
<sequence>MQVVAGPFHQRHCGLVEAKFLIFLILLAVLAGTALLARRFHVAPAILLLLAGIVLAFIPGMPAIQLPPDLILLLVLPPLIYSASVAMSWREFRSNLRPIGLLAIGCVIFTACAVAVATHYLLGLSWSVGFLLGAIVAPPDVVAPLAIARKLGLPRRIIVVLEGEGLANDATALILYRFALAAIMTGVFSLPKASGTFAAIMVGELAFGVAVGWLSLRARHYARDPQIEITLSLLTPYIAYWIPEHLGGSGVIATVACGLYISWNGPLLIPAATRLQGIFFWDLVIYLIEGLLFLLTGFQMRAILERSKAFPLDDIVAATLLVATIVIVARFLWVFPASYLPRILSKRLRISDPSPPWRAVFVVAFTGVRGAVSLATALALPFTLPDGSGFPDRDLILFVAFGVILITVVGLGSTLPAVVMALGVARDGQSEHIAEHENEIAARREALSAALASLDAMTNDRELSDEVVTLLRARHDIRANQLPASLDDEAYAVTADERALVRELIAAERRFIHAQLRDGKITDEARRRIERDLDLEEASLANREFRKGAR</sequence>
<keyword evidence="4 10" id="KW-0812">Transmembrane</keyword>
<dbReference type="RefSeq" id="WP_092681654.1">
    <property type="nucleotide sequence ID" value="NZ_FODT01000001.1"/>
</dbReference>
<keyword evidence="5 10" id="KW-1133">Transmembrane helix</keyword>
<evidence type="ECO:0000313" key="12">
    <source>
        <dbReference type="EMBL" id="SEO20556.1"/>
    </source>
</evidence>
<gene>
    <name evidence="12" type="ORF">SAMN05444123_101678</name>
</gene>
<dbReference type="Gene3D" id="6.10.140.1330">
    <property type="match status" value="1"/>
</dbReference>
<evidence type="ECO:0000256" key="4">
    <source>
        <dbReference type="ARBA" id="ARBA00022692"/>
    </source>
</evidence>
<evidence type="ECO:0000256" key="8">
    <source>
        <dbReference type="ARBA" id="ARBA00023136"/>
    </source>
</evidence>
<keyword evidence="2 10" id="KW-0813">Transport</keyword>
<comment type="similarity">
    <text evidence="10">Belongs to the monovalent cation:proton antiporter 1 (CPA1) transporter (TC 2.A.36) family.</text>
</comment>
<dbReference type="InterPro" id="IPR018422">
    <property type="entry name" value="Cation/H_exchanger_CPA1"/>
</dbReference>
<feature type="transmembrane region" description="Helical" evidence="10">
    <location>
        <begin position="170"/>
        <end position="190"/>
    </location>
</feature>
<keyword evidence="3" id="KW-1003">Cell membrane</keyword>
<evidence type="ECO:0000313" key="13">
    <source>
        <dbReference type="Proteomes" id="UP000199615"/>
    </source>
</evidence>
<keyword evidence="6 10" id="KW-0915">Sodium</keyword>
<dbReference type="GO" id="GO:0015386">
    <property type="term" value="F:potassium:proton antiporter activity"/>
    <property type="evidence" value="ECO:0007669"/>
    <property type="project" value="TreeGrafter"/>
</dbReference>
<evidence type="ECO:0000256" key="10">
    <source>
        <dbReference type="RuleBase" id="RU366002"/>
    </source>
</evidence>
<feature type="domain" description="Cation/H+ exchanger transmembrane" evidence="11">
    <location>
        <begin position="25"/>
        <end position="420"/>
    </location>
</feature>
<dbReference type="PANTHER" id="PTHR10110">
    <property type="entry name" value="SODIUM/HYDROGEN EXCHANGER"/>
    <property type="match status" value="1"/>
</dbReference>
<evidence type="ECO:0000256" key="9">
    <source>
        <dbReference type="ARBA" id="ARBA00023201"/>
    </source>
</evidence>